<dbReference type="PANTHER" id="PTHR12526">
    <property type="entry name" value="GLYCOSYLTRANSFERASE"/>
    <property type="match status" value="1"/>
</dbReference>
<dbReference type="PANTHER" id="PTHR12526:SF630">
    <property type="entry name" value="GLYCOSYLTRANSFERASE"/>
    <property type="match status" value="1"/>
</dbReference>
<dbReference type="EMBL" id="QWGE01000001">
    <property type="protein sequence ID" value="RIJ43184.1"/>
    <property type="molecule type" value="Genomic_DNA"/>
</dbReference>
<keyword evidence="2" id="KW-0808">Transferase</keyword>
<evidence type="ECO:0000313" key="3">
    <source>
        <dbReference type="Proteomes" id="UP000266005"/>
    </source>
</evidence>
<proteinExistence type="predicted"/>
<comment type="caution">
    <text evidence="2">The sequence shown here is derived from an EMBL/GenBank/DDBJ whole genome shotgun (WGS) entry which is preliminary data.</text>
</comment>
<dbReference type="Gene3D" id="3.40.50.2000">
    <property type="entry name" value="Glycogen Phosphorylase B"/>
    <property type="match status" value="1"/>
</dbReference>
<dbReference type="InterPro" id="IPR055259">
    <property type="entry name" value="YkvP/CgeB_Glyco_trans-like"/>
</dbReference>
<accession>A0A399SJK1</accession>
<dbReference type="OrthoDB" id="9816564at2"/>
<sequence>MQSWDIGIGSNCKNIALELARTHKVLYVNFALDRFTAWRAGTDPVTQKRKAVLRQQVDDLEQVQENLWVLTPRVMLESINWLPPGWLFDKLNYRNNQLLAGAIQLAAKRLNFDSFVLLNDNMIERGLYLKELLKPTAYLYYLRDHLITVPYHRKHGKKAQELLIAKANAVVANSGYLASFAEQYNPKSFMVGQGCELEQFLEDGIAEAPELQNIPAPRIGYIGYLTALRLDLALLIGMAKQRPAWQFVLVGPEDEAFAQSELHSLPNVHFLGNKQPASLPKYLKGFDVALNPQLVNELTVGNYPRKIDEYLAMGKPTVSTATPFMEYFKDSVYLATDLEDFLRLIALALQEDDEARALARRETASAHSWENSVAAILNTLDNTLHKESEY</sequence>
<dbReference type="Pfam" id="PF13524">
    <property type="entry name" value="Glyco_trans_1_2"/>
    <property type="match status" value="1"/>
</dbReference>
<dbReference type="AlphaFoldDB" id="A0A399SJK1"/>
<keyword evidence="3" id="KW-1185">Reference proteome</keyword>
<protein>
    <submittedName>
        <fullName evidence="2">Glycosyltransferase family 1 protein</fullName>
    </submittedName>
</protein>
<dbReference type="SUPFAM" id="SSF53756">
    <property type="entry name" value="UDP-Glycosyltransferase/glycogen phosphorylase"/>
    <property type="match status" value="1"/>
</dbReference>
<name>A0A399SJK1_9BACT</name>
<evidence type="ECO:0000313" key="2">
    <source>
        <dbReference type="EMBL" id="RIJ43184.1"/>
    </source>
</evidence>
<evidence type="ECO:0000259" key="1">
    <source>
        <dbReference type="Pfam" id="PF13524"/>
    </source>
</evidence>
<dbReference type="Proteomes" id="UP000266005">
    <property type="component" value="Unassembled WGS sequence"/>
</dbReference>
<dbReference type="GO" id="GO:0016740">
    <property type="term" value="F:transferase activity"/>
    <property type="evidence" value="ECO:0007669"/>
    <property type="project" value="UniProtKB-KW"/>
</dbReference>
<reference evidence="3" key="1">
    <citation type="submission" date="2018-08" db="EMBL/GenBank/DDBJ databases">
        <title>Mucilaginibacter sp. MYSH2.</title>
        <authorList>
            <person name="Seo T."/>
        </authorList>
    </citation>
    <scope>NUCLEOTIDE SEQUENCE [LARGE SCALE GENOMIC DNA]</scope>
    <source>
        <strain evidence="3">KIRAN</strain>
    </source>
</reference>
<gene>
    <name evidence="2" type="ORF">D1627_01250</name>
</gene>
<organism evidence="2 3">
    <name type="scientific">Pontibacter oryzae</name>
    <dbReference type="NCBI Taxonomy" id="2304593"/>
    <lineage>
        <taxon>Bacteria</taxon>
        <taxon>Pseudomonadati</taxon>
        <taxon>Bacteroidota</taxon>
        <taxon>Cytophagia</taxon>
        <taxon>Cytophagales</taxon>
        <taxon>Hymenobacteraceae</taxon>
        <taxon>Pontibacter</taxon>
    </lineage>
</organism>
<feature type="domain" description="Spore protein YkvP/CgeB glycosyl transferase-like" evidence="1">
    <location>
        <begin position="236"/>
        <end position="377"/>
    </location>
</feature>